<protein>
    <submittedName>
        <fullName evidence="2">GPO family capsid scaffolding protein</fullName>
    </submittedName>
</protein>
<sequence>MGNSMPNKSKYFRVAVEGSTIDGRTIERSWLTDIAQTYDPNTYGARIWCEHLRSMMPDSVFGAYGDVIAVKTEEVEINGEKKLALFAQIEATPQLVELNKKSQKIYTSIEVNPKFADTGKAYLEGLGVTDTPASLGTEKLQFSSMAGVSFGKNSKENCFSVAIETALEFEDEQKSMFSGLIQKFSDLLKPQIEAQGKDAQTNFTEIQKVLEKVAETFSAQADELKTVKTKNQDLEQKYSTLETKFSELDNKFHNTKDPNHRDRPGSTGNTGSTSSVTY</sequence>
<accession>A0A7H2V939</accession>
<gene>
    <name evidence="2" type="ORF">IC776_02950</name>
</gene>
<dbReference type="AlphaFoldDB" id="A0A7H2V939"/>
<evidence type="ECO:0000313" key="3">
    <source>
        <dbReference type="Proteomes" id="UP000516666"/>
    </source>
</evidence>
<feature type="region of interest" description="Disordered" evidence="1">
    <location>
        <begin position="248"/>
        <end position="278"/>
    </location>
</feature>
<feature type="compositionally biased region" description="Basic and acidic residues" evidence="1">
    <location>
        <begin position="248"/>
        <end position="264"/>
    </location>
</feature>
<dbReference type="Pfam" id="PF05929">
    <property type="entry name" value="Phage_GPO"/>
    <property type="match status" value="1"/>
</dbReference>
<name>A0A7H2V939_9GAMM</name>
<proteinExistence type="predicted"/>
<feature type="compositionally biased region" description="Low complexity" evidence="1">
    <location>
        <begin position="265"/>
        <end position="278"/>
    </location>
</feature>
<reference evidence="2 3" key="2">
    <citation type="submission" date="2020-09" db="EMBL/GenBank/DDBJ databases">
        <authorList>
            <person name="Chen F.-J."/>
            <person name="Lee Y.-T."/>
        </authorList>
    </citation>
    <scope>NUCLEOTIDE SEQUENCE [LARGE SCALE GENOMIC DNA]</scope>
    <source>
        <strain evidence="2 3">AS39</strain>
    </source>
</reference>
<dbReference type="Proteomes" id="UP000516666">
    <property type="component" value="Chromosome"/>
</dbReference>
<reference evidence="3" key="1">
    <citation type="submission" date="2020-09" db="EMBL/GenBank/DDBJ databases">
        <title>Clinical and molecular characterization of Acinetobacter seifertii in Taiwan.</title>
        <authorList>
            <person name="Li L.-H."/>
            <person name="Yang Y.-S."/>
            <person name="Sun J.-R."/>
            <person name="Huang T.-W."/>
            <person name="Huang W.-C."/>
            <person name="Wang Y.-C."/>
            <person name="Kuo T.-H."/>
            <person name="Kuo S.-C."/>
            <person name="Chen T.-L."/>
        </authorList>
    </citation>
    <scope>NUCLEOTIDE SEQUENCE [LARGE SCALE GENOMIC DNA]</scope>
    <source>
        <strain evidence="3">AS39</strain>
    </source>
</reference>
<dbReference type="EMBL" id="CP061646">
    <property type="protein sequence ID" value="QNX72872.1"/>
    <property type="molecule type" value="Genomic_DNA"/>
</dbReference>
<organism evidence="2 3">
    <name type="scientific">Acinetobacter seifertii</name>
    <dbReference type="NCBI Taxonomy" id="1530123"/>
    <lineage>
        <taxon>Bacteria</taxon>
        <taxon>Pseudomonadati</taxon>
        <taxon>Pseudomonadota</taxon>
        <taxon>Gammaproteobacteria</taxon>
        <taxon>Moraxellales</taxon>
        <taxon>Moraxellaceae</taxon>
        <taxon>Acinetobacter</taxon>
        <taxon>Acinetobacter calcoaceticus/baumannii complex</taxon>
    </lineage>
</organism>
<dbReference type="InterPro" id="IPR009228">
    <property type="entry name" value="Capsid_scaffold_GpO"/>
</dbReference>
<evidence type="ECO:0000313" key="2">
    <source>
        <dbReference type="EMBL" id="QNX72872.1"/>
    </source>
</evidence>
<evidence type="ECO:0000256" key="1">
    <source>
        <dbReference type="SAM" id="MobiDB-lite"/>
    </source>
</evidence>